<name>A0A821TZI1_9BILA</name>
<keyword evidence="2" id="KW-0732">Signal</keyword>
<feature type="signal peptide" evidence="2">
    <location>
        <begin position="1"/>
        <end position="24"/>
    </location>
</feature>
<feature type="compositionally biased region" description="Low complexity" evidence="1">
    <location>
        <begin position="200"/>
        <end position="236"/>
    </location>
</feature>
<dbReference type="AlphaFoldDB" id="A0A821TZI1"/>
<evidence type="ECO:0000256" key="1">
    <source>
        <dbReference type="SAM" id="MobiDB-lite"/>
    </source>
</evidence>
<sequence length="261" mass="27699">MFRINFLIVFSSIIFIFHATGVAAGSASLNILQIGSINPGFTAGTCPTSPDGYQYGWHFKFRGTQTSFISISCSFEKAGKITKMVQVPNNQHAYVFTPGPDKLQSASAVVNGVETMFLLSNICTPPTPTPSMNTSKVLTTTTRTTTTQPKSSAKNSAERASGEQASPGKASGEQASPGKASGEQASPGKASGEQRTAGPTTQRLTTTTTTTQRTTTTQPTTTTTKPTTTTTQPTTTTTTQRTIFVIFPAFSKEQLIDMKDV</sequence>
<dbReference type="EMBL" id="CAJOBS010004570">
    <property type="protein sequence ID" value="CAF4883895.1"/>
    <property type="molecule type" value="Genomic_DNA"/>
</dbReference>
<evidence type="ECO:0000313" key="3">
    <source>
        <dbReference type="EMBL" id="CAF4883895.1"/>
    </source>
</evidence>
<feature type="chain" id="PRO_5032960364" evidence="2">
    <location>
        <begin position="25"/>
        <end position="261"/>
    </location>
</feature>
<evidence type="ECO:0000256" key="2">
    <source>
        <dbReference type="SAM" id="SignalP"/>
    </source>
</evidence>
<feature type="region of interest" description="Disordered" evidence="1">
    <location>
        <begin position="124"/>
        <end position="236"/>
    </location>
</feature>
<gene>
    <name evidence="3" type="ORF">TOA249_LOCUS29469</name>
</gene>
<proteinExistence type="predicted"/>
<evidence type="ECO:0000313" key="4">
    <source>
        <dbReference type="Proteomes" id="UP000663838"/>
    </source>
</evidence>
<accession>A0A821TZI1</accession>
<organism evidence="3 4">
    <name type="scientific">Rotaria socialis</name>
    <dbReference type="NCBI Taxonomy" id="392032"/>
    <lineage>
        <taxon>Eukaryota</taxon>
        <taxon>Metazoa</taxon>
        <taxon>Spiralia</taxon>
        <taxon>Gnathifera</taxon>
        <taxon>Rotifera</taxon>
        <taxon>Eurotatoria</taxon>
        <taxon>Bdelloidea</taxon>
        <taxon>Philodinida</taxon>
        <taxon>Philodinidae</taxon>
        <taxon>Rotaria</taxon>
    </lineage>
</organism>
<dbReference type="Proteomes" id="UP000663838">
    <property type="component" value="Unassembled WGS sequence"/>
</dbReference>
<comment type="caution">
    <text evidence="3">The sequence shown here is derived from an EMBL/GenBank/DDBJ whole genome shotgun (WGS) entry which is preliminary data.</text>
</comment>
<reference evidence="3" key="1">
    <citation type="submission" date="2021-02" db="EMBL/GenBank/DDBJ databases">
        <authorList>
            <person name="Nowell W R."/>
        </authorList>
    </citation>
    <scope>NUCLEOTIDE SEQUENCE</scope>
</reference>
<protein>
    <submittedName>
        <fullName evidence="3">Uncharacterized protein</fullName>
    </submittedName>
</protein>